<evidence type="ECO:0000259" key="4">
    <source>
        <dbReference type="PROSITE" id="PS51677"/>
    </source>
</evidence>
<name>A0A1F5PFG2_9BACT</name>
<dbReference type="EMBL" id="MFEO01000031">
    <property type="protein sequence ID" value="OGE88623.1"/>
    <property type="molecule type" value="Genomic_DNA"/>
</dbReference>
<evidence type="ECO:0000313" key="6">
    <source>
        <dbReference type="Proteomes" id="UP000178377"/>
    </source>
</evidence>
<dbReference type="InterPro" id="IPR011330">
    <property type="entry name" value="Glyco_hydro/deAcase_b/a-brl"/>
</dbReference>
<accession>A0A1F5PFG2</accession>
<dbReference type="GO" id="GO:0016810">
    <property type="term" value="F:hydrolase activity, acting on carbon-nitrogen (but not peptide) bonds"/>
    <property type="evidence" value="ECO:0007669"/>
    <property type="project" value="InterPro"/>
</dbReference>
<proteinExistence type="predicted"/>
<dbReference type="InterPro" id="IPR051398">
    <property type="entry name" value="Polysacch_Deacetylase"/>
</dbReference>
<dbReference type="CDD" id="cd10918">
    <property type="entry name" value="CE4_NodB_like_5s_6s"/>
    <property type="match status" value="1"/>
</dbReference>
<dbReference type="Proteomes" id="UP000178377">
    <property type="component" value="Unassembled WGS sequence"/>
</dbReference>
<feature type="chain" id="PRO_5009520379" description="NodB homology domain-containing protein" evidence="3">
    <location>
        <begin position="29"/>
        <end position="300"/>
    </location>
</feature>
<dbReference type="PANTHER" id="PTHR34216:SF3">
    <property type="entry name" value="POLY-BETA-1,6-N-ACETYL-D-GLUCOSAMINE N-DEACETYLASE"/>
    <property type="match status" value="1"/>
</dbReference>
<reference evidence="5 6" key="1">
    <citation type="journal article" date="2016" name="Nat. Commun.">
        <title>Thousands of microbial genomes shed light on interconnected biogeochemical processes in an aquifer system.</title>
        <authorList>
            <person name="Anantharaman K."/>
            <person name="Brown C.T."/>
            <person name="Hug L.A."/>
            <person name="Sharon I."/>
            <person name="Castelle C.J."/>
            <person name="Probst A.J."/>
            <person name="Thomas B.C."/>
            <person name="Singh A."/>
            <person name="Wilkins M.J."/>
            <person name="Karaoz U."/>
            <person name="Brodie E.L."/>
            <person name="Williams K.H."/>
            <person name="Hubbard S.S."/>
            <person name="Banfield J.F."/>
        </authorList>
    </citation>
    <scope>NUCLEOTIDE SEQUENCE [LARGE SCALE GENOMIC DNA]</scope>
</reference>
<dbReference type="STRING" id="1817828.A2722_04170"/>
<feature type="domain" description="NodB homology" evidence="4">
    <location>
        <begin position="138"/>
        <end position="300"/>
    </location>
</feature>
<dbReference type="GO" id="GO:0005576">
    <property type="term" value="C:extracellular region"/>
    <property type="evidence" value="ECO:0007669"/>
    <property type="project" value="UniProtKB-SubCell"/>
</dbReference>
<comment type="subcellular location">
    <subcellularLocation>
        <location evidence="1">Secreted</location>
    </subcellularLocation>
</comment>
<protein>
    <recommendedName>
        <fullName evidence="4">NodB homology domain-containing protein</fullName>
    </recommendedName>
</protein>
<evidence type="ECO:0000256" key="1">
    <source>
        <dbReference type="ARBA" id="ARBA00004613"/>
    </source>
</evidence>
<dbReference type="SUPFAM" id="SSF88713">
    <property type="entry name" value="Glycoside hydrolase/deacetylase"/>
    <property type="match status" value="1"/>
</dbReference>
<dbReference type="Pfam" id="PF01522">
    <property type="entry name" value="Polysacc_deac_1"/>
    <property type="match status" value="1"/>
</dbReference>
<organism evidence="5 6">
    <name type="scientific">Candidatus Doudnabacteria bacterium RIFCSPHIGHO2_01_FULL_50_11</name>
    <dbReference type="NCBI Taxonomy" id="1817828"/>
    <lineage>
        <taxon>Bacteria</taxon>
        <taxon>Candidatus Doudnaibacteriota</taxon>
    </lineage>
</organism>
<feature type="signal peptide" evidence="3">
    <location>
        <begin position="1"/>
        <end position="28"/>
    </location>
</feature>
<dbReference type="AlphaFoldDB" id="A0A1F5PFG2"/>
<evidence type="ECO:0000313" key="5">
    <source>
        <dbReference type="EMBL" id="OGE88623.1"/>
    </source>
</evidence>
<keyword evidence="2 3" id="KW-0732">Signal</keyword>
<dbReference type="PANTHER" id="PTHR34216">
    <property type="match status" value="1"/>
</dbReference>
<evidence type="ECO:0000256" key="2">
    <source>
        <dbReference type="ARBA" id="ARBA00022729"/>
    </source>
</evidence>
<dbReference type="PROSITE" id="PS51677">
    <property type="entry name" value="NODB"/>
    <property type="match status" value="1"/>
</dbReference>
<comment type="caution">
    <text evidence="5">The sequence shown here is derived from an EMBL/GenBank/DDBJ whole genome shotgun (WGS) entry which is preliminary data.</text>
</comment>
<dbReference type="InterPro" id="IPR002509">
    <property type="entry name" value="NODB_dom"/>
</dbReference>
<gene>
    <name evidence="5" type="ORF">A2722_04170</name>
</gene>
<evidence type="ECO:0000256" key="3">
    <source>
        <dbReference type="SAM" id="SignalP"/>
    </source>
</evidence>
<dbReference type="GO" id="GO:0005975">
    <property type="term" value="P:carbohydrate metabolic process"/>
    <property type="evidence" value="ECO:0007669"/>
    <property type="project" value="InterPro"/>
</dbReference>
<dbReference type="Gene3D" id="3.20.20.370">
    <property type="entry name" value="Glycoside hydrolase/deacetylase"/>
    <property type="match status" value="1"/>
</dbReference>
<sequence length="300" mass="33350">MISRRFYSTVIFLSVVAASAAIFFLAQAADRESGFALAPHRAFPASSEPLSQASQVPQVLTDIGEQAATGEMAQSLPVLTYHSIRTVIDPGDSLGYGLSVSAEEFEKQMKFLNHQGYTTLTPDDLLAVLQKKEALPQKSIMLTFDDGYEDFYTAAFPILKKYKFKATVFIVTGFLGDGQNRYMTWEEIRELDQSGIISIASHTQSHSDLTKSKDAKKEIEDSKSELENFLGHPIITFVYPYGLHDSAAVLLVSRAGYALGFTTQEGTTMSRARQFALPRVRIWGGMPWYVFVEKVEMLTP</sequence>